<keyword evidence="2" id="KW-1185">Reference proteome</keyword>
<comment type="caution">
    <text evidence="1">The sequence shown here is derived from an EMBL/GenBank/DDBJ whole genome shotgun (WGS) entry which is preliminary data.</text>
</comment>
<reference evidence="1" key="1">
    <citation type="submission" date="2023-04" db="EMBL/GenBank/DDBJ databases">
        <title>Draft Genome sequencing of Naganishia species isolated from polar environments using Oxford Nanopore Technology.</title>
        <authorList>
            <person name="Leo P."/>
            <person name="Venkateswaran K."/>
        </authorList>
    </citation>
    <scope>NUCLEOTIDE SEQUENCE</scope>
    <source>
        <strain evidence="1">MNA-CCFEE 5423</strain>
    </source>
</reference>
<proteinExistence type="predicted"/>
<dbReference type="EMBL" id="JASBWT010000005">
    <property type="protein sequence ID" value="KAJ9104436.1"/>
    <property type="molecule type" value="Genomic_DNA"/>
</dbReference>
<accession>A0ACC2VZ67</accession>
<evidence type="ECO:0000313" key="2">
    <source>
        <dbReference type="Proteomes" id="UP001227268"/>
    </source>
</evidence>
<dbReference type="Proteomes" id="UP001227268">
    <property type="component" value="Unassembled WGS sequence"/>
</dbReference>
<evidence type="ECO:0000313" key="1">
    <source>
        <dbReference type="EMBL" id="KAJ9104436.1"/>
    </source>
</evidence>
<gene>
    <name evidence="1" type="ORF">QFC21_001931</name>
</gene>
<protein>
    <submittedName>
        <fullName evidence="1">Uncharacterized protein</fullName>
    </submittedName>
</protein>
<name>A0ACC2VZ67_9TREE</name>
<sequence>MRASAWLAALASLALVNGKTRQFTFINNCDQPIWPGLQDSSVFPKITDAEGSERLMGFASLKKGDKKNIPVADTWSGRMWGRTGCKHVDGQFKCDTGNCGGTNESCITGNQLATVAEFTLFNGTSSIADNYDISLVDGFNLQMQIKPNKGCQELSCATDINAICPSELQRDGGCVTACKAGISEGWYKDASGHKTTGNRNCCTGPFTLHEDCGLEMNDYYWLFKDACPEAYAFAYDDHASLVTCDAKQQADYTITFCPTDTSSSTTVRENKWLATEVCVPATWTWDSWSGKPNKIDQGPVTKVCEKVKKPDTPGLDGAHLRVPAESYAIEPAPSSTSELPAPTSTPTNTDAAKGSKGPIKTEAGLTPSNTGAPENPEGPAKTEAIPAPSKTRSPKHPESPAKTELPASQSDAPSGSNGKVIGNVNNLAGGGSLPTTTGPVSSSSFGGDAAGSNHQTSGAASGMPAANVRIPVPTNDATDPKVNDGIGAGAMPDTTSGHKSTCNRNKKRGAKKRLLESRQKESL</sequence>
<organism evidence="1 2">
    <name type="scientific">Naganishia friedmannii</name>
    <dbReference type="NCBI Taxonomy" id="89922"/>
    <lineage>
        <taxon>Eukaryota</taxon>
        <taxon>Fungi</taxon>
        <taxon>Dikarya</taxon>
        <taxon>Basidiomycota</taxon>
        <taxon>Agaricomycotina</taxon>
        <taxon>Tremellomycetes</taxon>
        <taxon>Filobasidiales</taxon>
        <taxon>Filobasidiaceae</taxon>
        <taxon>Naganishia</taxon>
    </lineage>
</organism>